<proteinExistence type="predicted"/>
<evidence type="ECO:0000313" key="2">
    <source>
        <dbReference type="EMBL" id="SFO68611.1"/>
    </source>
</evidence>
<organism evidence="2 3">
    <name type="scientific">Amycolatopsis rubida</name>
    <dbReference type="NCBI Taxonomy" id="112413"/>
    <lineage>
        <taxon>Bacteria</taxon>
        <taxon>Bacillati</taxon>
        <taxon>Actinomycetota</taxon>
        <taxon>Actinomycetes</taxon>
        <taxon>Pseudonocardiales</taxon>
        <taxon>Pseudonocardiaceae</taxon>
        <taxon>Amycolatopsis</taxon>
    </lineage>
</organism>
<dbReference type="STRING" id="112413.SAMN05421854_102973"/>
<accession>A0A1I5J8A6</accession>
<evidence type="ECO:0008006" key="4">
    <source>
        <dbReference type="Google" id="ProtNLM"/>
    </source>
</evidence>
<evidence type="ECO:0000313" key="3">
    <source>
        <dbReference type="Proteomes" id="UP000199137"/>
    </source>
</evidence>
<dbReference type="OrthoDB" id="3638297at2"/>
<dbReference type="Gene3D" id="1.20.1260.20">
    <property type="entry name" value="PPE superfamily"/>
    <property type="match status" value="1"/>
</dbReference>
<reference evidence="2 3" key="1">
    <citation type="submission" date="2016-10" db="EMBL/GenBank/DDBJ databases">
        <authorList>
            <person name="de Groot N.N."/>
        </authorList>
    </citation>
    <scope>NUCLEOTIDE SEQUENCE [LARGE SCALE GENOMIC DNA]</scope>
    <source>
        <strain evidence="2 3">DSM 44637</strain>
    </source>
</reference>
<feature type="compositionally biased region" description="Gly residues" evidence="1">
    <location>
        <begin position="345"/>
        <end position="355"/>
    </location>
</feature>
<feature type="compositionally biased region" description="Polar residues" evidence="1">
    <location>
        <begin position="258"/>
        <end position="269"/>
    </location>
</feature>
<gene>
    <name evidence="2" type="ORF">SAMN05421854_102973</name>
</gene>
<feature type="compositionally biased region" description="Basic and acidic residues" evidence="1">
    <location>
        <begin position="358"/>
        <end position="367"/>
    </location>
</feature>
<feature type="region of interest" description="Disordered" evidence="1">
    <location>
        <begin position="173"/>
        <end position="398"/>
    </location>
</feature>
<dbReference type="RefSeq" id="WP_093573311.1">
    <property type="nucleotide sequence ID" value="NZ_FOWC01000002.1"/>
</dbReference>
<dbReference type="EMBL" id="FOWC01000002">
    <property type="protein sequence ID" value="SFO68611.1"/>
    <property type="molecule type" value="Genomic_DNA"/>
</dbReference>
<dbReference type="Proteomes" id="UP000199137">
    <property type="component" value="Unassembled WGS sequence"/>
</dbReference>
<dbReference type="InterPro" id="IPR038332">
    <property type="entry name" value="PPE_sf"/>
</dbReference>
<evidence type="ECO:0000256" key="1">
    <source>
        <dbReference type="SAM" id="MobiDB-lite"/>
    </source>
</evidence>
<dbReference type="AlphaFoldDB" id="A0A1I5J8A6"/>
<name>A0A1I5J8A6_9PSEU</name>
<protein>
    <recommendedName>
        <fullName evidence="4">PPE family protein</fullName>
    </recommendedName>
</protein>
<sequence>MTGESLSAAEIYHEFSGGQGLESLGKTHQAAAELTQRLLDRTNEVASLAERVRACWQGVSAEAAASSASRLLAVSAEISTNLAFTQSAAESQIAALQTIKNAVKPVGNRPEITAQDVYDALSGKPGYFGKLDQWQADVQHNVDAYTSYQSATSMNTDRIPARYTEQSYLGASVRLAGGPRPHPATNTREPGGKAAASHGPGVREPRPGTESSVPAPSVPVPGPREPISYEPAPRTQGREHSATGGGSSSTPPDATAPQPDSTRASSSESGLPPGYQFGPSGQPINPTGSPGSSDPRTGIDYHGTGFPGKVGSEPGARGNTGAGNRGGAVLPGEPLPARGTPGTTGKPGGMLGSGTPGKSKEKDKEKTAPPYLRETDPEVFGGSDGEPTPPVIGDRPAR</sequence>
<feature type="compositionally biased region" description="Polar residues" evidence="1">
    <location>
        <begin position="282"/>
        <end position="295"/>
    </location>
</feature>